<proteinExistence type="predicted"/>
<dbReference type="Proteomes" id="UP000236161">
    <property type="component" value="Unassembled WGS sequence"/>
</dbReference>
<keyword evidence="1" id="KW-0472">Membrane</keyword>
<feature type="transmembrane region" description="Helical" evidence="1">
    <location>
        <begin position="7"/>
        <end position="27"/>
    </location>
</feature>
<evidence type="ECO:0000256" key="1">
    <source>
        <dbReference type="SAM" id="Phobius"/>
    </source>
</evidence>
<keyword evidence="1" id="KW-0812">Transmembrane</keyword>
<keyword evidence="1" id="KW-1133">Transmembrane helix</keyword>
<protein>
    <submittedName>
        <fullName evidence="2">Uncharacterized protein</fullName>
    </submittedName>
</protein>
<reference evidence="2 3" key="1">
    <citation type="journal article" date="2017" name="Nature">
        <title>The Apostasia genome and the evolution of orchids.</title>
        <authorList>
            <person name="Zhang G.Q."/>
            <person name="Liu K.W."/>
            <person name="Li Z."/>
            <person name="Lohaus R."/>
            <person name="Hsiao Y.Y."/>
            <person name="Niu S.C."/>
            <person name="Wang J.Y."/>
            <person name="Lin Y.C."/>
            <person name="Xu Q."/>
            <person name="Chen L.J."/>
            <person name="Yoshida K."/>
            <person name="Fujiwara S."/>
            <person name="Wang Z.W."/>
            <person name="Zhang Y.Q."/>
            <person name="Mitsuda N."/>
            <person name="Wang M."/>
            <person name="Liu G.H."/>
            <person name="Pecoraro L."/>
            <person name="Huang H.X."/>
            <person name="Xiao X.J."/>
            <person name="Lin M."/>
            <person name="Wu X.Y."/>
            <person name="Wu W.L."/>
            <person name="Chen Y.Y."/>
            <person name="Chang S.B."/>
            <person name="Sakamoto S."/>
            <person name="Ohme-Takagi M."/>
            <person name="Yagi M."/>
            <person name="Zeng S.J."/>
            <person name="Shen C.Y."/>
            <person name="Yeh C.M."/>
            <person name="Luo Y.B."/>
            <person name="Tsai W.C."/>
            <person name="Van de Peer Y."/>
            <person name="Liu Z.J."/>
        </authorList>
    </citation>
    <scope>NUCLEOTIDE SEQUENCE [LARGE SCALE GENOMIC DNA]</scope>
    <source>
        <strain evidence="3">cv. Shenzhen</strain>
        <tissue evidence="2">Stem</tissue>
    </source>
</reference>
<keyword evidence="3" id="KW-1185">Reference proteome</keyword>
<sequence length="79" mass="8571">MDSETRIGVSVGVLNCSVFFVIVPFVGNLCKGQCGIFHEGKELPRRNFTISSASTASSVTALRKNRPWWTDLPGSVPSN</sequence>
<accession>A0A2I0AS38</accession>
<dbReference type="AlphaFoldDB" id="A0A2I0AS38"/>
<evidence type="ECO:0000313" key="2">
    <source>
        <dbReference type="EMBL" id="PKA58363.1"/>
    </source>
</evidence>
<evidence type="ECO:0000313" key="3">
    <source>
        <dbReference type="Proteomes" id="UP000236161"/>
    </source>
</evidence>
<organism evidence="2 3">
    <name type="scientific">Apostasia shenzhenica</name>
    <dbReference type="NCBI Taxonomy" id="1088818"/>
    <lineage>
        <taxon>Eukaryota</taxon>
        <taxon>Viridiplantae</taxon>
        <taxon>Streptophyta</taxon>
        <taxon>Embryophyta</taxon>
        <taxon>Tracheophyta</taxon>
        <taxon>Spermatophyta</taxon>
        <taxon>Magnoliopsida</taxon>
        <taxon>Liliopsida</taxon>
        <taxon>Asparagales</taxon>
        <taxon>Orchidaceae</taxon>
        <taxon>Apostasioideae</taxon>
        <taxon>Apostasia</taxon>
    </lineage>
</organism>
<dbReference type="EMBL" id="KZ451953">
    <property type="protein sequence ID" value="PKA58363.1"/>
    <property type="molecule type" value="Genomic_DNA"/>
</dbReference>
<gene>
    <name evidence="2" type="ORF">AXF42_Ash013869</name>
</gene>
<name>A0A2I0AS38_9ASPA</name>